<dbReference type="RefSeq" id="WP_106259234.1">
    <property type="nucleotide sequence ID" value="NZ_CAWNSW010000035.1"/>
</dbReference>
<evidence type="ECO:0000256" key="3">
    <source>
        <dbReference type="ARBA" id="ARBA00045876"/>
    </source>
</evidence>
<dbReference type="SUPFAM" id="SSF48371">
    <property type="entry name" value="ARM repeat"/>
    <property type="match status" value="1"/>
</dbReference>
<keyword evidence="2" id="KW-0605">Phycobilisome</keyword>
<dbReference type="Proteomes" id="UP000239576">
    <property type="component" value="Unassembled WGS sequence"/>
</dbReference>
<evidence type="ECO:0000256" key="1">
    <source>
        <dbReference type="ARBA" id="ARBA00022549"/>
    </source>
</evidence>
<dbReference type="Pfam" id="PF13646">
    <property type="entry name" value="HEAT_2"/>
    <property type="match status" value="3"/>
</dbReference>
<dbReference type="InterPro" id="IPR027417">
    <property type="entry name" value="P-loop_NTPase"/>
</dbReference>
<dbReference type="GO" id="GO:0030089">
    <property type="term" value="C:phycobilisome"/>
    <property type="evidence" value="ECO:0007669"/>
    <property type="project" value="UniProtKB-KW"/>
</dbReference>
<accession>A0A2T1DXK1</accession>
<comment type="caution">
    <text evidence="6">The sequence shown here is derived from an EMBL/GenBank/DDBJ whole genome shotgun (WGS) entry which is preliminary data.</text>
</comment>
<dbReference type="InterPro" id="IPR016024">
    <property type="entry name" value="ARM-type_fold"/>
</dbReference>
<protein>
    <submittedName>
        <fullName evidence="6">PBS lyase</fullName>
    </submittedName>
</protein>
<dbReference type="InterPro" id="IPR021133">
    <property type="entry name" value="HEAT_type_2"/>
</dbReference>
<dbReference type="EMBL" id="PVWK01000127">
    <property type="protein sequence ID" value="PSB25236.1"/>
    <property type="molecule type" value="Genomic_DNA"/>
</dbReference>
<name>A0A2T1DXK1_9CYAN</name>
<gene>
    <name evidence="6" type="ORF">C7B82_23980</name>
</gene>
<feature type="compositionally biased region" description="Polar residues" evidence="4">
    <location>
        <begin position="841"/>
        <end position="854"/>
    </location>
</feature>
<feature type="transmembrane region" description="Helical" evidence="5">
    <location>
        <begin position="604"/>
        <end position="626"/>
    </location>
</feature>
<dbReference type="OrthoDB" id="448481at2"/>
<proteinExistence type="predicted"/>
<keyword evidence="6" id="KW-0456">Lyase</keyword>
<dbReference type="PANTHER" id="PTHR12697">
    <property type="entry name" value="PBS LYASE HEAT-LIKE PROTEIN"/>
    <property type="match status" value="1"/>
</dbReference>
<dbReference type="PANTHER" id="PTHR12697:SF5">
    <property type="entry name" value="DEOXYHYPUSINE HYDROXYLASE"/>
    <property type="match status" value="1"/>
</dbReference>
<dbReference type="AlphaFoldDB" id="A0A2T1DXK1"/>
<dbReference type="InterPro" id="IPR004155">
    <property type="entry name" value="PBS_lyase_HEAT"/>
</dbReference>
<feature type="region of interest" description="Disordered" evidence="4">
    <location>
        <begin position="841"/>
        <end position="899"/>
    </location>
</feature>
<comment type="function">
    <text evidence="3">Catalyzes the hydroxylation of the N(6)-(4-aminobutyl)-L-lysine intermediate produced by deoxyhypusine synthase/DHPS on a critical lysine of the eukaryotic translation initiation factor 5A/eIF-5A. This is the second step of the post-translational modification of that lysine into an unusual amino acid residue named hypusine. Hypusination is unique to mature eIF-5A factor and is essential for its function.</text>
</comment>
<keyword evidence="1" id="KW-0042">Antenna complex</keyword>
<dbReference type="PROSITE" id="PS50077">
    <property type="entry name" value="HEAT_REPEAT"/>
    <property type="match status" value="4"/>
</dbReference>
<dbReference type="GO" id="GO:0016829">
    <property type="term" value="F:lyase activity"/>
    <property type="evidence" value="ECO:0007669"/>
    <property type="project" value="UniProtKB-KW"/>
</dbReference>
<keyword evidence="7" id="KW-1185">Reference proteome</keyword>
<evidence type="ECO:0000256" key="5">
    <source>
        <dbReference type="SAM" id="Phobius"/>
    </source>
</evidence>
<reference evidence="7" key="1">
    <citation type="submission" date="2018-02" db="EMBL/GenBank/DDBJ databases">
        <authorList>
            <person name="Moore K."/>
            <person name="Momper L."/>
        </authorList>
    </citation>
    <scope>NUCLEOTIDE SEQUENCE [LARGE SCALE GENOMIC DNA]</scope>
    <source>
        <strain evidence="7">ULC18</strain>
    </source>
</reference>
<evidence type="ECO:0000256" key="2">
    <source>
        <dbReference type="ARBA" id="ARBA00022738"/>
    </source>
</evidence>
<dbReference type="SMART" id="SM00567">
    <property type="entry name" value="EZ_HEAT"/>
    <property type="match status" value="9"/>
</dbReference>
<sequence>MHGSRYPRSFPPLPTPHSLLPLAFLFTLALTLTLLTTGVSAKEPKPKLQPWHIPGIEAALEDDRSKVKAQALDQLAGYKSQDIRPLVKQETVQKIGNLLKDEKQDSSIRGSAAAALGNFGKDAKSYIPDILNFIKDEKQDSYVRGSAAAALSNFGDAAKSYIPDILNLIKDEKQDSYVRSGAAKALSNFGDAAKSYIPDILNLIKDEKQDSYVRSGAAEALSNFGDAAKSYIPDILNLIKDEKQDSYVRSSAAEALGNFGDAAKSYIPDIVNLVKDDKQDSYVRSMVAEALGNFGDAAKSYIPDILNLIKDEKQDFSVRSGAAAALGNSGDAAKSYIPDIVNLVKDEKQDSSIRSGAAKALGNFGDAAKSYIPDILNFIKDEKQDFFARGRVAEALGNFGDAAKSYILDILNFIKDEKQDSYVRSGAAKALIQLEQLSFDLAVIVLSPVYEDQSDIDNWRFYTYFLSGGDEKVIRLLKWVGRPKQLPDQLNYDEGVKTLTVFQKAWDGSKDLPALRDDLANKIGLVAKMGKWQTGDIALLQQHYTNLKAANSPNADSVQAAIATLTVWQWLSNLWTTILAHAAFWLALIFAYPKSPQIQAIFFWNPWVRTILGFGYVSFLLTWIPFLRRKLFAPFRFSLLADAGLNHFHPDTYFSESNVRELAAGDEQPIMQVIPEIKGQVILEGDSGLGKTMFLRHLLQQSQRIVVYLPATKCAEGVIEAIQKKLHGDEIKDTKFLQSLIYSGAIDICIDGLNEVNPDTRAKITQFVESHFKGNILMTTQPLEWLPPSTAKTYVMQPLQSAQIERYLLSRQPSLPKAAPVQGTAYEQACRTFLSTMLSDQSPATTQAIESSEVTAEPPPSPPSWGNQTVQSPPEYSPDGHSRKGDLGGAKDLNAANLSSLSPEELKTARTILSNPMELTLAAWMLAGGVQPDLFNLREQQYKLMAEEYRRTWNQDFPLKQFSEAVYQQWLVDQKALPADTFYNELLCMEDEKFRMVVSRQWKDAKGEAKKEWYFRHDKIAEFFLVQTFLGKGTDAETRLLDHIGDSRFRGVYFLLATLMDLEAAKDLREKLIQYAADTKDHTVSDTFVQLLRSR</sequence>
<organism evidence="6 7">
    <name type="scientific">Stenomitos frigidus ULC18</name>
    <dbReference type="NCBI Taxonomy" id="2107698"/>
    <lineage>
        <taxon>Bacteria</taxon>
        <taxon>Bacillati</taxon>
        <taxon>Cyanobacteriota</taxon>
        <taxon>Cyanophyceae</taxon>
        <taxon>Leptolyngbyales</taxon>
        <taxon>Leptolyngbyaceae</taxon>
        <taxon>Stenomitos</taxon>
    </lineage>
</organism>
<dbReference type="InterPro" id="IPR011989">
    <property type="entry name" value="ARM-like"/>
</dbReference>
<keyword evidence="5" id="KW-0812">Transmembrane</keyword>
<evidence type="ECO:0000313" key="6">
    <source>
        <dbReference type="EMBL" id="PSB25236.1"/>
    </source>
</evidence>
<reference evidence="6 7" key="2">
    <citation type="submission" date="2018-03" db="EMBL/GenBank/DDBJ databases">
        <title>The ancient ancestry and fast evolution of plastids.</title>
        <authorList>
            <person name="Moore K.R."/>
            <person name="Magnabosco C."/>
            <person name="Momper L."/>
            <person name="Gold D.A."/>
            <person name="Bosak T."/>
            <person name="Fournier G.P."/>
        </authorList>
    </citation>
    <scope>NUCLEOTIDE SEQUENCE [LARGE SCALE GENOMIC DNA]</scope>
    <source>
        <strain evidence="6 7">ULC18</strain>
    </source>
</reference>
<evidence type="ECO:0000313" key="7">
    <source>
        <dbReference type="Proteomes" id="UP000239576"/>
    </source>
</evidence>
<dbReference type="Gene3D" id="3.40.50.300">
    <property type="entry name" value="P-loop containing nucleotide triphosphate hydrolases"/>
    <property type="match status" value="1"/>
</dbReference>
<keyword evidence="5" id="KW-0472">Membrane</keyword>
<evidence type="ECO:0000256" key="4">
    <source>
        <dbReference type="SAM" id="MobiDB-lite"/>
    </source>
</evidence>
<feature type="transmembrane region" description="Helical" evidence="5">
    <location>
        <begin position="574"/>
        <end position="592"/>
    </location>
</feature>
<feature type="compositionally biased region" description="Polar residues" evidence="4">
    <location>
        <begin position="864"/>
        <end position="874"/>
    </location>
</feature>
<keyword evidence="5" id="KW-1133">Transmembrane helix</keyword>
<dbReference type="GO" id="GO:0016491">
    <property type="term" value="F:oxidoreductase activity"/>
    <property type="evidence" value="ECO:0007669"/>
    <property type="project" value="TreeGrafter"/>
</dbReference>
<dbReference type="Gene3D" id="1.25.10.10">
    <property type="entry name" value="Leucine-rich Repeat Variant"/>
    <property type="match status" value="3"/>
</dbReference>
<dbReference type="SUPFAM" id="SSF52540">
    <property type="entry name" value="P-loop containing nucleoside triphosphate hydrolases"/>
    <property type="match status" value="1"/>
</dbReference>